<evidence type="ECO:0000313" key="1">
    <source>
        <dbReference type="EnsemblMetazoa" id="GPAI011122-PA"/>
    </source>
</evidence>
<dbReference type="AlphaFoldDB" id="A0A1A9ZD81"/>
<dbReference type="VEuPathDB" id="VectorBase:GPAI011122"/>
<keyword evidence="2" id="KW-1185">Reference proteome</keyword>
<proteinExistence type="predicted"/>
<dbReference type="Proteomes" id="UP000092445">
    <property type="component" value="Unassembled WGS sequence"/>
</dbReference>
<organism evidence="1 2">
    <name type="scientific">Glossina pallidipes</name>
    <name type="common">Tsetse fly</name>
    <dbReference type="NCBI Taxonomy" id="7398"/>
    <lineage>
        <taxon>Eukaryota</taxon>
        <taxon>Metazoa</taxon>
        <taxon>Ecdysozoa</taxon>
        <taxon>Arthropoda</taxon>
        <taxon>Hexapoda</taxon>
        <taxon>Insecta</taxon>
        <taxon>Pterygota</taxon>
        <taxon>Neoptera</taxon>
        <taxon>Endopterygota</taxon>
        <taxon>Diptera</taxon>
        <taxon>Brachycera</taxon>
        <taxon>Muscomorpha</taxon>
        <taxon>Hippoboscoidea</taxon>
        <taxon>Glossinidae</taxon>
        <taxon>Glossina</taxon>
    </lineage>
</organism>
<sequence>MWLEEKVGLSIIAKRFELLPPNDGKSVVRSIALTKPPEGSVTTRISPSAECYLPHAEIMKGSLAEIIYKSLRQASFGGLPFYAKKNSNQNLKQTCREFQDTSACSKCKPRRFFY</sequence>
<name>A0A1A9ZD81_GLOPL</name>
<accession>A0A1A9ZD81</accession>
<reference evidence="2" key="1">
    <citation type="submission" date="2014-03" db="EMBL/GenBank/DDBJ databases">
        <authorList>
            <person name="Aksoy S."/>
            <person name="Warren W."/>
            <person name="Wilson R.K."/>
        </authorList>
    </citation>
    <scope>NUCLEOTIDE SEQUENCE [LARGE SCALE GENOMIC DNA]</scope>
    <source>
        <strain evidence="2">IAEA</strain>
    </source>
</reference>
<dbReference type="EnsemblMetazoa" id="GPAI011122-RA">
    <property type="protein sequence ID" value="GPAI011122-PA"/>
    <property type="gene ID" value="GPAI011122"/>
</dbReference>
<reference evidence="1" key="2">
    <citation type="submission" date="2020-05" db="UniProtKB">
        <authorList>
            <consortium name="EnsemblMetazoa"/>
        </authorList>
    </citation>
    <scope>IDENTIFICATION</scope>
    <source>
        <strain evidence="1">IAEA</strain>
    </source>
</reference>
<protein>
    <submittedName>
        <fullName evidence="1">Uncharacterized protein</fullName>
    </submittedName>
</protein>
<evidence type="ECO:0000313" key="2">
    <source>
        <dbReference type="Proteomes" id="UP000092445"/>
    </source>
</evidence>